<dbReference type="InterPro" id="IPR000504">
    <property type="entry name" value="RRM_dom"/>
</dbReference>
<keyword evidence="6" id="KW-1185">Reference proteome</keyword>
<keyword evidence="1 2" id="KW-0694">RNA-binding</keyword>
<feature type="compositionally biased region" description="Basic and acidic residues" evidence="3">
    <location>
        <begin position="154"/>
        <end position="164"/>
    </location>
</feature>
<feature type="region of interest" description="Disordered" evidence="3">
    <location>
        <begin position="19"/>
        <end position="63"/>
    </location>
</feature>
<dbReference type="InterPro" id="IPR035979">
    <property type="entry name" value="RBD_domain_sf"/>
</dbReference>
<feature type="domain" description="RRM" evidence="4">
    <location>
        <begin position="65"/>
        <end position="140"/>
    </location>
</feature>
<evidence type="ECO:0000313" key="6">
    <source>
        <dbReference type="Proteomes" id="UP000298061"/>
    </source>
</evidence>
<dbReference type="OrthoDB" id="48651at2759"/>
<evidence type="ECO:0000256" key="3">
    <source>
        <dbReference type="SAM" id="MobiDB-lite"/>
    </source>
</evidence>
<evidence type="ECO:0000313" key="5">
    <source>
        <dbReference type="EMBL" id="TFY74557.1"/>
    </source>
</evidence>
<comment type="caution">
    <text evidence="5">The sequence shown here is derived from an EMBL/GenBank/DDBJ whole genome shotgun (WGS) entry which is preliminary data.</text>
</comment>
<dbReference type="GO" id="GO:0003723">
    <property type="term" value="F:RNA binding"/>
    <property type="evidence" value="ECO:0007669"/>
    <property type="project" value="UniProtKB-UniRule"/>
</dbReference>
<accession>A0A4Y9ZKL0</accession>
<dbReference type="Pfam" id="PF00076">
    <property type="entry name" value="RRM_1"/>
    <property type="match status" value="1"/>
</dbReference>
<feature type="region of interest" description="Disordered" evidence="3">
    <location>
        <begin position="132"/>
        <end position="182"/>
    </location>
</feature>
<dbReference type="PROSITE" id="PS50102">
    <property type="entry name" value="RRM"/>
    <property type="match status" value="1"/>
</dbReference>
<protein>
    <recommendedName>
        <fullName evidence="4">RRM domain-containing protein</fullName>
    </recommendedName>
</protein>
<dbReference type="EMBL" id="SFCI01002012">
    <property type="protein sequence ID" value="TFY74557.1"/>
    <property type="molecule type" value="Genomic_DNA"/>
</dbReference>
<dbReference type="PANTHER" id="PTHR23236:SF11">
    <property type="entry name" value="EUKARYOTIC TRANSLATION INITIATION FACTOR 4H"/>
    <property type="match status" value="1"/>
</dbReference>
<feature type="non-terminal residue" evidence="5">
    <location>
        <position position="182"/>
    </location>
</feature>
<dbReference type="InterPro" id="IPR012677">
    <property type="entry name" value="Nucleotide-bd_a/b_plait_sf"/>
</dbReference>
<proteinExistence type="predicted"/>
<evidence type="ECO:0000259" key="4">
    <source>
        <dbReference type="PROSITE" id="PS50102"/>
    </source>
</evidence>
<evidence type="ECO:0000256" key="2">
    <source>
        <dbReference type="PROSITE-ProRule" id="PRU00176"/>
    </source>
</evidence>
<dbReference type="STRING" id="135208.A0A4Y9ZKL0"/>
<sequence>MSLNEFLGDSALGSWADEMDLLPTAPAGGEAGDRRGGREDYLSSRPDRQQYPPREDLPLPTQPPYTAFVGNLAFDLTEGDLEGFFSALKVKNVKVIKDRDERPKGFGYVEFEDLEDLKGALAQSGTSLSGRTIRVSVAEPPKERGFGGGGFGEDDAKFAGEWRRTGPLPEVAGSRDSSRRRF</sequence>
<dbReference type="PANTHER" id="PTHR23236">
    <property type="entry name" value="EUKARYOTIC TRANSLATION INITIATION FACTOR 4B/4H"/>
    <property type="match status" value="1"/>
</dbReference>
<dbReference type="AlphaFoldDB" id="A0A4Y9ZKL0"/>
<feature type="compositionally biased region" description="Basic and acidic residues" evidence="3">
    <location>
        <begin position="31"/>
        <end position="57"/>
    </location>
</feature>
<evidence type="ECO:0000256" key="1">
    <source>
        <dbReference type="ARBA" id="ARBA00022884"/>
    </source>
</evidence>
<dbReference type="SUPFAM" id="SSF54928">
    <property type="entry name" value="RNA-binding domain, RBD"/>
    <property type="match status" value="1"/>
</dbReference>
<dbReference type="GO" id="GO:0005730">
    <property type="term" value="C:nucleolus"/>
    <property type="evidence" value="ECO:0007669"/>
    <property type="project" value="TreeGrafter"/>
</dbReference>
<name>A0A4Y9ZKL0_9AGAM</name>
<dbReference type="SMART" id="SM00360">
    <property type="entry name" value="RRM"/>
    <property type="match status" value="1"/>
</dbReference>
<gene>
    <name evidence="5" type="ORF">EWM64_g9453</name>
</gene>
<dbReference type="Proteomes" id="UP000298061">
    <property type="component" value="Unassembled WGS sequence"/>
</dbReference>
<dbReference type="Gene3D" id="3.30.70.330">
    <property type="match status" value="1"/>
</dbReference>
<organism evidence="5 6">
    <name type="scientific">Hericium alpestre</name>
    <dbReference type="NCBI Taxonomy" id="135208"/>
    <lineage>
        <taxon>Eukaryota</taxon>
        <taxon>Fungi</taxon>
        <taxon>Dikarya</taxon>
        <taxon>Basidiomycota</taxon>
        <taxon>Agaricomycotina</taxon>
        <taxon>Agaricomycetes</taxon>
        <taxon>Russulales</taxon>
        <taxon>Hericiaceae</taxon>
        <taxon>Hericium</taxon>
    </lineage>
</organism>
<reference evidence="5 6" key="1">
    <citation type="submission" date="2019-02" db="EMBL/GenBank/DDBJ databases">
        <title>Genome sequencing of the rare red list fungi Hericium alpestre (H. flagellum).</title>
        <authorList>
            <person name="Buettner E."/>
            <person name="Kellner H."/>
        </authorList>
    </citation>
    <scope>NUCLEOTIDE SEQUENCE [LARGE SCALE GENOMIC DNA]</scope>
    <source>
        <strain evidence="5 6">DSM 108284</strain>
    </source>
</reference>